<dbReference type="Pfam" id="PF12770">
    <property type="entry name" value="CHAT"/>
    <property type="match status" value="1"/>
</dbReference>
<sequence length="862" mass="91304">MSEAAAIAAHDEAVAAHQRMDSRGMERAATRLLRVAEGLDGPRAAFYGVLGHHFLGTIAVVRADAAGVRMAADAAEALLPSIPENLRRELLPNQDRLRRDAARLGGRPAEARGGAATSLRRLLGLPPGPPGEEASPALLRMCLPDPSALDEVARVDLAQLLVFDLARGASVRGLSGETVAWLDAAEPLLPTLPMEVGIRLLSLWYELHCAEAGRRSAPDEAHRALEAALRILRGIGAPPALVEEFGSLMRDAGEVQLAMWAGNLPAAKAAARRIVASRHFRAGKAHCTEFLRAIAADDDNEAGRILAGVRLRPDSPTLNDNRLLGAMERLRAGDEEAGVAVLIGILADGLLDEDRDLAFDVPAILAHLLLDLAASGDPAATLAPAALLKAAARGHEAIRLDITRHARHRLEGMGDDWVRDCYALLRDLLVAQGRIGEAIRVDALLEQEEAAVPRPADGALAAMAARRVPFTAREEAFWSQVAATAGLVRHGRIAATPSQWLRGLGTLAQLGGAADAAAERRLEDDDDWDGGPGEAQLGYLVHRDHLLVRLRAGDQVVVCEVRLGAPDALAACVYGLERAVRAPDRGHLDATRRAWDLLVAPVADALDDPSITTVVVEGTGLIPRIPFAALHDGRAPLVRRCATALHGARRLRPGHSAMRGGRPLAASLTVSNAPGMPPLLQAATDGAVVEAAARARGWEVLSRADGQATGAALAEALRRGPAILHLSSHFEADPAEMGRSAFVLGGGERVRLEEFARHDLSPIDLALLMGCETLSRQDAGGGIGLDAALLRLGVNSVLGSLWSIEDEVAGFVLERFLEGHLGAGLGRAEALRQAQLALLDAGDGRLDHPHFWAPYVVSGDWR</sequence>
<evidence type="ECO:0000313" key="2">
    <source>
        <dbReference type="EMBL" id="SDE17261.1"/>
    </source>
</evidence>
<dbReference type="Proteomes" id="UP000198925">
    <property type="component" value="Unassembled WGS sequence"/>
</dbReference>
<evidence type="ECO:0000313" key="3">
    <source>
        <dbReference type="Proteomes" id="UP000198925"/>
    </source>
</evidence>
<dbReference type="STRING" id="938405.SAMN02927895_05766"/>
<dbReference type="InterPro" id="IPR024983">
    <property type="entry name" value="CHAT_dom"/>
</dbReference>
<evidence type="ECO:0000259" key="1">
    <source>
        <dbReference type="Pfam" id="PF12770"/>
    </source>
</evidence>
<proteinExistence type="predicted"/>
<name>A0A1G7AR44_9PROT</name>
<protein>
    <submittedName>
        <fullName evidence="2">CHAT domain-containing protein</fullName>
    </submittedName>
</protein>
<reference evidence="2 3" key="1">
    <citation type="submission" date="2016-10" db="EMBL/GenBank/DDBJ databases">
        <authorList>
            <person name="de Groot N.N."/>
        </authorList>
    </citation>
    <scope>NUCLEOTIDE SEQUENCE [LARGE SCALE GENOMIC DNA]</scope>
    <source>
        <strain evidence="2 3">CPCC 100156</strain>
    </source>
</reference>
<organism evidence="2 3">
    <name type="scientific">Belnapia rosea</name>
    <dbReference type="NCBI Taxonomy" id="938405"/>
    <lineage>
        <taxon>Bacteria</taxon>
        <taxon>Pseudomonadati</taxon>
        <taxon>Pseudomonadota</taxon>
        <taxon>Alphaproteobacteria</taxon>
        <taxon>Acetobacterales</taxon>
        <taxon>Roseomonadaceae</taxon>
        <taxon>Belnapia</taxon>
    </lineage>
</organism>
<keyword evidence="3" id="KW-1185">Reference proteome</keyword>
<gene>
    <name evidence="2" type="ORF">SAMN04487779_10217</name>
</gene>
<feature type="domain" description="CHAT" evidence="1">
    <location>
        <begin position="591"/>
        <end position="860"/>
    </location>
</feature>
<dbReference type="AlphaFoldDB" id="A0A1G7AR44"/>
<dbReference type="EMBL" id="FMZX01000021">
    <property type="protein sequence ID" value="SDE17261.1"/>
    <property type="molecule type" value="Genomic_DNA"/>
</dbReference>
<accession>A0A1G7AR44</accession>